<evidence type="ECO:0000256" key="1">
    <source>
        <dbReference type="ARBA" id="ARBA00004141"/>
    </source>
</evidence>
<feature type="transmembrane region" description="Helical" evidence="7">
    <location>
        <begin position="275"/>
        <end position="295"/>
    </location>
</feature>
<feature type="compositionally biased region" description="Polar residues" evidence="6">
    <location>
        <begin position="1"/>
        <end position="12"/>
    </location>
</feature>
<evidence type="ECO:0000256" key="7">
    <source>
        <dbReference type="SAM" id="Phobius"/>
    </source>
</evidence>
<dbReference type="InterPro" id="IPR000620">
    <property type="entry name" value="EamA_dom"/>
</dbReference>
<feature type="transmembrane region" description="Helical" evidence="7">
    <location>
        <begin position="301"/>
        <end position="323"/>
    </location>
</feature>
<keyword evidence="5 7" id="KW-0472">Membrane</keyword>
<comment type="similarity">
    <text evidence="2">Belongs to the EamA transporter family.</text>
</comment>
<dbReference type="GO" id="GO:0016020">
    <property type="term" value="C:membrane"/>
    <property type="evidence" value="ECO:0007669"/>
    <property type="project" value="UniProtKB-SubCell"/>
</dbReference>
<dbReference type="AlphaFoldDB" id="A0A1G7ACJ7"/>
<evidence type="ECO:0000256" key="5">
    <source>
        <dbReference type="ARBA" id="ARBA00023136"/>
    </source>
</evidence>
<dbReference type="Proteomes" id="UP000182744">
    <property type="component" value="Unassembled WGS sequence"/>
</dbReference>
<feature type="transmembrane region" description="Helical" evidence="7">
    <location>
        <begin position="102"/>
        <end position="125"/>
    </location>
</feature>
<feature type="transmembrane region" description="Helical" evidence="7">
    <location>
        <begin position="214"/>
        <end position="231"/>
    </location>
</feature>
<dbReference type="EMBL" id="JAWNFU010000001">
    <property type="protein sequence ID" value="MDY5152604.1"/>
    <property type="molecule type" value="Genomic_DNA"/>
</dbReference>
<reference evidence="9" key="3">
    <citation type="submission" date="2023-10" db="EMBL/GenBank/DDBJ databases">
        <title>Whole Genome based description of the genera Actinobaculum and Actinotignum reveals a complex phylogenetic relationship within the species included in the genus Actinotignum.</title>
        <authorList>
            <person name="Jensen C.S."/>
            <person name="Dargis R."/>
            <person name="Kemp M."/>
            <person name="Christensen J.J."/>
        </authorList>
    </citation>
    <scope>NUCLEOTIDE SEQUENCE</scope>
    <source>
        <strain evidence="9">Actinobaculum_suis_CCUG19206T</strain>
    </source>
</reference>
<feature type="domain" description="EamA" evidence="8">
    <location>
        <begin position="185"/>
        <end position="318"/>
    </location>
</feature>
<feature type="transmembrane region" description="Helical" evidence="7">
    <location>
        <begin position="243"/>
        <end position="263"/>
    </location>
</feature>
<evidence type="ECO:0000313" key="10">
    <source>
        <dbReference type="EMBL" id="SDE12634.1"/>
    </source>
</evidence>
<keyword evidence="4 7" id="KW-1133">Transmembrane helix</keyword>
<evidence type="ECO:0000259" key="8">
    <source>
        <dbReference type="Pfam" id="PF00892"/>
    </source>
</evidence>
<feature type="domain" description="EamA" evidence="8">
    <location>
        <begin position="66"/>
        <end position="172"/>
    </location>
</feature>
<evidence type="ECO:0000256" key="2">
    <source>
        <dbReference type="ARBA" id="ARBA00007362"/>
    </source>
</evidence>
<dbReference type="InterPro" id="IPR037185">
    <property type="entry name" value="EmrE-like"/>
</dbReference>
<dbReference type="InterPro" id="IPR050638">
    <property type="entry name" value="AA-Vitamin_Transporters"/>
</dbReference>
<sequence>MEARESATSQHQPAPGPEGTGAGSASAGNAAGAQPPHRSRLAKWAPAMFLGEGLVEYIGAGLAVLLFATASSLSVAWGRITISALVLLLWRRPFPKRRDGRLDWRLIGGAAVFGLALGAMNMTFYCAIEHIPLGTGVALEYLGPVAVAVLGGRGWKSWAGALFAIAGVFSISWAGVDLSDPQVRTGVGFALAAAVFWALYIVLGRRGAAQGNGIDRLAIGMAVAAIVYAPIGAPGAGPLLSDWKVFGTLVLVALMSSVVPFTVEQIILGALPASTFALLASLLPATSMVAGIITLRQIPNLGQFAGLVFVSIAVALASMPSEITRRGERRRRR</sequence>
<gene>
    <name evidence="9" type="ORF">R6G71_00830</name>
    <name evidence="10" type="ORF">SAMN05421878_102172</name>
</gene>
<dbReference type="PANTHER" id="PTHR32322">
    <property type="entry name" value="INNER MEMBRANE TRANSPORTER"/>
    <property type="match status" value="1"/>
</dbReference>
<reference evidence="11" key="1">
    <citation type="submission" date="2016-10" db="EMBL/GenBank/DDBJ databases">
        <authorList>
            <person name="Varghese N."/>
        </authorList>
    </citation>
    <scope>NUCLEOTIDE SEQUENCE [LARGE SCALE GENOMIC DNA]</scope>
    <source>
        <strain evidence="11">DSM 20639</strain>
    </source>
</reference>
<dbReference type="PANTHER" id="PTHR32322:SF2">
    <property type="entry name" value="EAMA DOMAIN-CONTAINING PROTEIN"/>
    <property type="match status" value="1"/>
</dbReference>
<keyword evidence="3 7" id="KW-0812">Transmembrane</keyword>
<feature type="transmembrane region" description="Helical" evidence="7">
    <location>
        <begin position="182"/>
        <end position="202"/>
    </location>
</feature>
<evidence type="ECO:0000256" key="6">
    <source>
        <dbReference type="SAM" id="MobiDB-lite"/>
    </source>
</evidence>
<dbReference type="Proteomes" id="UP001273799">
    <property type="component" value="Unassembled WGS sequence"/>
</dbReference>
<dbReference type="EMBL" id="FNAU01000002">
    <property type="protein sequence ID" value="SDE12634.1"/>
    <property type="molecule type" value="Genomic_DNA"/>
</dbReference>
<evidence type="ECO:0000313" key="9">
    <source>
        <dbReference type="EMBL" id="MDY5152604.1"/>
    </source>
</evidence>
<dbReference type="SUPFAM" id="SSF103481">
    <property type="entry name" value="Multidrug resistance efflux transporter EmrE"/>
    <property type="match status" value="1"/>
</dbReference>
<proteinExistence type="inferred from homology"/>
<protein>
    <submittedName>
        <fullName evidence="9">EamA family transporter</fullName>
    </submittedName>
    <submittedName>
        <fullName evidence="10">Inner membrane transporter RhtA</fullName>
    </submittedName>
</protein>
<evidence type="ECO:0000256" key="3">
    <source>
        <dbReference type="ARBA" id="ARBA00022692"/>
    </source>
</evidence>
<feature type="transmembrane region" description="Helical" evidence="7">
    <location>
        <begin position="57"/>
        <end position="90"/>
    </location>
</feature>
<keyword evidence="11" id="KW-1185">Reference proteome</keyword>
<feature type="transmembrane region" description="Helical" evidence="7">
    <location>
        <begin position="158"/>
        <end position="176"/>
    </location>
</feature>
<evidence type="ECO:0000313" key="11">
    <source>
        <dbReference type="Proteomes" id="UP000182744"/>
    </source>
</evidence>
<dbReference type="Pfam" id="PF00892">
    <property type="entry name" value="EamA"/>
    <property type="match status" value="2"/>
</dbReference>
<comment type="subcellular location">
    <subcellularLocation>
        <location evidence="1">Membrane</location>
        <topology evidence="1">Multi-pass membrane protein</topology>
    </subcellularLocation>
</comment>
<organism evidence="10 11">
    <name type="scientific">Actinobaculum suis</name>
    <dbReference type="NCBI Taxonomy" id="1657"/>
    <lineage>
        <taxon>Bacteria</taxon>
        <taxon>Bacillati</taxon>
        <taxon>Actinomycetota</taxon>
        <taxon>Actinomycetes</taxon>
        <taxon>Actinomycetales</taxon>
        <taxon>Actinomycetaceae</taxon>
        <taxon>Actinobaculum</taxon>
    </lineage>
</organism>
<feature type="region of interest" description="Disordered" evidence="6">
    <location>
        <begin position="1"/>
        <end position="36"/>
    </location>
</feature>
<accession>A0A1G7ACJ7</accession>
<evidence type="ECO:0000256" key="4">
    <source>
        <dbReference type="ARBA" id="ARBA00022989"/>
    </source>
</evidence>
<name>A0A1G7ACJ7_9ACTO</name>
<feature type="transmembrane region" description="Helical" evidence="7">
    <location>
        <begin position="131"/>
        <end position="151"/>
    </location>
</feature>
<dbReference type="RefSeq" id="WP_256332495.1">
    <property type="nucleotide sequence ID" value="NZ_FNAU01000002.1"/>
</dbReference>
<reference evidence="10" key="2">
    <citation type="submission" date="2016-10" db="EMBL/GenBank/DDBJ databases">
        <authorList>
            <person name="de Groot N.N."/>
        </authorList>
    </citation>
    <scope>NUCLEOTIDE SEQUENCE [LARGE SCALE GENOMIC DNA]</scope>
    <source>
        <strain evidence="10">DSM 20639</strain>
    </source>
</reference>
<feature type="compositionally biased region" description="Low complexity" evidence="6">
    <location>
        <begin position="23"/>
        <end position="36"/>
    </location>
</feature>